<gene>
    <name evidence="1" type="ORF">QBC40DRAFT_326804</name>
</gene>
<dbReference type="EMBL" id="MU863919">
    <property type="protein sequence ID" value="KAK4200490.1"/>
    <property type="molecule type" value="Genomic_DNA"/>
</dbReference>
<protein>
    <submittedName>
        <fullName evidence="1">Uncharacterized protein</fullName>
    </submittedName>
</protein>
<reference evidence="1" key="2">
    <citation type="submission" date="2023-05" db="EMBL/GenBank/DDBJ databases">
        <authorList>
            <consortium name="Lawrence Berkeley National Laboratory"/>
            <person name="Steindorff A."/>
            <person name="Hensen N."/>
            <person name="Bonometti L."/>
            <person name="Westerberg I."/>
            <person name="Brannstrom I.O."/>
            <person name="Guillou S."/>
            <person name="Cros-Aarteil S."/>
            <person name="Calhoun S."/>
            <person name="Haridas S."/>
            <person name="Kuo A."/>
            <person name="Mondo S."/>
            <person name="Pangilinan J."/>
            <person name="Riley R."/>
            <person name="Labutti K."/>
            <person name="Andreopoulos B."/>
            <person name="Lipzen A."/>
            <person name="Chen C."/>
            <person name="Yanf M."/>
            <person name="Daum C."/>
            <person name="Ng V."/>
            <person name="Clum A."/>
            <person name="Ohm R."/>
            <person name="Martin F."/>
            <person name="Silar P."/>
            <person name="Natvig D."/>
            <person name="Lalanne C."/>
            <person name="Gautier V."/>
            <person name="Ament-Velasquez S.L."/>
            <person name="Kruys A."/>
            <person name="Hutchinson M.I."/>
            <person name="Powell A.J."/>
            <person name="Barry K."/>
            <person name="Miller A.N."/>
            <person name="Grigoriev I.V."/>
            <person name="Debuchy R."/>
            <person name="Gladieux P."/>
            <person name="Thoren M.H."/>
            <person name="Johannesson H."/>
        </authorList>
    </citation>
    <scope>NUCLEOTIDE SEQUENCE</scope>
    <source>
        <strain evidence="1">CBS 315.58</strain>
    </source>
</reference>
<reference evidence="1" key="1">
    <citation type="journal article" date="2023" name="Mol. Phylogenet. Evol.">
        <title>Genome-scale phylogeny and comparative genomics of the fungal order Sordariales.</title>
        <authorList>
            <person name="Hensen N."/>
            <person name="Bonometti L."/>
            <person name="Westerberg I."/>
            <person name="Brannstrom I.O."/>
            <person name="Guillou S."/>
            <person name="Cros-Aarteil S."/>
            <person name="Calhoun S."/>
            <person name="Haridas S."/>
            <person name="Kuo A."/>
            <person name="Mondo S."/>
            <person name="Pangilinan J."/>
            <person name="Riley R."/>
            <person name="LaButti K."/>
            <person name="Andreopoulos B."/>
            <person name="Lipzen A."/>
            <person name="Chen C."/>
            <person name="Yan M."/>
            <person name="Daum C."/>
            <person name="Ng V."/>
            <person name="Clum A."/>
            <person name="Steindorff A."/>
            <person name="Ohm R.A."/>
            <person name="Martin F."/>
            <person name="Silar P."/>
            <person name="Natvig D.O."/>
            <person name="Lalanne C."/>
            <person name="Gautier V."/>
            <person name="Ament-Velasquez S.L."/>
            <person name="Kruys A."/>
            <person name="Hutchinson M.I."/>
            <person name="Powell A.J."/>
            <person name="Barry K."/>
            <person name="Miller A.N."/>
            <person name="Grigoriev I.V."/>
            <person name="Debuchy R."/>
            <person name="Gladieux P."/>
            <person name="Hiltunen Thoren M."/>
            <person name="Johannesson H."/>
        </authorList>
    </citation>
    <scope>NUCLEOTIDE SEQUENCE</scope>
    <source>
        <strain evidence="1">CBS 315.58</strain>
    </source>
</reference>
<accession>A0AAN6XH39</accession>
<keyword evidence="2" id="KW-1185">Reference proteome</keyword>
<proteinExistence type="predicted"/>
<dbReference type="Proteomes" id="UP001303160">
    <property type="component" value="Unassembled WGS sequence"/>
</dbReference>
<name>A0AAN6XH39_9PEZI</name>
<organism evidence="1 2">
    <name type="scientific">Triangularia verruculosa</name>
    <dbReference type="NCBI Taxonomy" id="2587418"/>
    <lineage>
        <taxon>Eukaryota</taxon>
        <taxon>Fungi</taxon>
        <taxon>Dikarya</taxon>
        <taxon>Ascomycota</taxon>
        <taxon>Pezizomycotina</taxon>
        <taxon>Sordariomycetes</taxon>
        <taxon>Sordariomycetidae</taxon>
        <taxon>Sordariales</taxon>
        <taxon>Podosporaceae</taxon>
        <taxon>Triangularia</taxon>
    </lineage>
</organism>
<evidence type="ECO:0000313" key="1">
    <source>
        <dbReference type="EMBL" id="KAK4200490.1"/>
    </source>
</evidence>
<sequence>MKMSHCISDIHPQTLKVGNSSATACLLIVIGFCFSLRPAVTTGWTYLTWSFPILHSVTVTSTWWWCTRQSQGAGPNDLDDLLAHVRLVELIRDRAESARQTKRGRICMFYSASRHSTDVDAAVSHRRPHEKVAEPVVRSLTVKGDDGIPSVCWQWPALGTRTGIPTRPALLEFRACAMGCIFCRKAQRFRTTLGPVKAGHVRPPCSVARYKAGSIRQAKPNCAARPMPNGLRSFRGPESSRMDQPSYDNITKLLETTLCHGSVMSRGGGDNKSQARAVTFPVMLGTSAVALPPSASTRRSGGKTLIFQKRSAFKRIGFTSCANKWTARWTPSR</sequence>
<dbReference type="AlphaFoldDB" id="A0AAN6XH39"/>
<evidence type="ECO:0000313" key="2">
    <source>
        <dbReference type="Proteomes" id="UP001303160"/>
    </source>
</evidence>
<comment type="caution">
    <text evidence="1">The sequence shown here is derived from an EMBL/GenBank/DDBJ whole genome shotgun (WGS) entry which is preliminary data.</text>
</comment>